<gene>
    <name evidence="1" type="ORF">FG383_00965</name>
</gene>
<dbReference type="InterPro" id="IPR035516">
    <property type="entry name" value="Gyrase/topoIV_suA_C"/>
</dbReference>
<name>A0A544TLY4_9BACI</name>
<sequence length="66" mass="7658">MTYRGVLKKMALKEIESGTRAKQGIVTLRELKTNPHKMFAVILTNYNGCQVLTQFEPWFLSYKTSF</sequence>
<reference evidence="1 2" key="1">
    <citation type="submission" date="2019-05" db="EMBL/GenBank/DDBJ databases">
        <title>Psychrobacillus vulpis sp. nov., a new species isolated from feces of a red fox that inhabits in The Tablas de Daimiel Natural Park, Albacete, Spain.</title>
        <authorList>
            <person name="Rodriguez M."/>
            <person name="Reina J.C."/>
            <person name="Bejar V."/>
            <person name="Llamas I."/>
        </authorList>
    </citation>
    <scope>NUCLEOTIDE SEQUENCE [LARGE SCALE GENOMIC DNA]</scope>
    <source>
        <strain evidence="1 2">NHI-2</strain>
    </source>
</reference>
<evidence type="ECO:0000313" key="2">
    <source>
        <dbReference type="Proteomes" id="UP000318937"/>
    </source>
</evidence>
<keyword evidence="2" id="KW-1185">Reference proteome</keyword>
<accession>A0A544TLY4</accession>
<dbReference type="Gene3D" id="2.120.10.90">
    <property type="entry name" value="DNA gyrase/topoisomerase IV, subunit A, C-terminal"/>
    <property type="match status" value="1"/>
</dbReference>
<dbReference type="RefSeq" id="WP_142604980.1">
    <property type="nucleotide sequence ID" value="NZ_VDGG01000002.1"/>
</dbReference>
<proteinExistence type="predicted"/>
<evidence type="ECO:0000313" key="1">
    <source>
        <dbReference type="EMBL" id="TQR18456.1"/>
    </source>
</evidence>
<dbReference type="Proteomes" id="UP000318937">
    <property type="component" value="Unassembled WGS sequence"/>
</dbReference>
<comment type="caution">
    <text evidence="1">The sequence shown here is derived from an EMBL/GenBank/DDBJ whole genome shotgun (WGS) entry which is preliminary data.</text>
</comment>
<protein>
    <submittedName>
        <fullName evidence="1">Uncharacterized protein</fullName>
    </submittedName>
</protein>
<organism evidence="1 2">
    <name type="scientific">Psychrobacillus soli</name>
    <dbReference type="NCBI Taxonomy" id="1543965"/>
    <lineage>
        <taxon>Bacteria</taxon>
        <taxon>Bacillati</taxon>
        <taxon>Bacillota</taxon>
        <taxon>Bacilli</taxon>
        <taxon>Bacillales</taxon>
        <taxon>Bacillaceae</taxon>
        <taxon>Psychrobacillus</taxon>
    </lineage>
</organism>
<dbReference type="SUPFAM" id="SSF101904">
    <property type="entry name" value="GyrA/ParC C-terminal domain-like"/>
    <property type="match status" value="1"/>
</dbReference>
<dbReference type="AlphaFoldDB" id="A0A544TLY4"/>
<dbReference type="EMBL" id="VDGG01000002">
    <property type="protein sequence ID" value="TQR18456.1"/>
    <property type="molecule type" value="Genomic_DNA"/>
</dbReference>